<feature type="domain" description="Tyrosine-protein phosphatase" evidence="6">
    <location>
        <begin position="4"/>
        <end position="146"/>
    </location>
</feature>
<gene>
    <name evidence="8" type="ORF">DLAC_00235</name>
</gene>
<dbReference type="InterPro" id="IPR020422">
    <property type="entry name" value="TYR_PHOSPHATASE_DUAL_dom"/>
</dbReference>
<dbReference type="PROSITE" id="PS50054">
    <property type="entry name" value="TYR_PHOSPHATASE_DUAL"/>
    <property type="match status" value="1"/>
</dbReference>
<dbReference type="GO" id="GO:0033550">
    <property type="term" value="F:MAP kinase tyrosine phosphatase activity"/>
    <property type="evidence" value="ECO:0007669"/>
    <property type="project" value="TreeGrafter"/>
</dbReference>
<dbReference type="PANTHER" id="PTHR10159">
    <property type="entry name" value="DUAL SPECIFICITY PROTEIN PHOSPHATASE"/>
    <property type="match status" value="1"/>
</dbReference>
<reference evidence="8 9" key="1">
    <citation type="submission" date="2015-12" db="EMBL/GenBank/DDBJ databases">
        <title>Dictyostelia acquired genes for synthesis and detection of signals that induce cell-type specialization by lateral gene transfer from prokaryotes.</title>
        <authorList>
            <person name="Gloeckner G."/>
            <person name="Schaap P."/>
        </authorList>
    </citation>
    <scope>NUCLEOTIDE SEQUENCE [LARGE SCALE GENOMIC DNA]</scope>
    <source>
        <strain evidence="8 9">TK</strain>
    </source>
</reference>
<dbReference type="CDD" id="cd14498">
    <property type="entry name" value="DSP"/>
    <property type="match status" value="1"/>
</dbReference>
<dbReference type="GO" id="GO:0043409">
    <property type="term" value="P:negative regulation of MAPK cascade"/>
    <property type="evidence" value="ECO:0007669"/>
    <property type="project" value="TreeGrafter"/>
</dbReference>
<evidence type="ECO:0000313" key="9">
    <source>
        <dbReference type="Proteomes" id="UP000076078"/>
    </source>
</evidence>
<dbReference type="InterPro" id="IPR016130">
    <property type="entry name" value="Tyr_Pase_AS"/>
</dbReference>
<dbReference type="Gene3D" id="3.90.190.10">
    <property type="entry name" value="Protein tyrosine phosphatase superfamily"/>
    <property type="match status" value="1"/>
</dbReference>
<proteinExistence type="inferred from homology"/>
<dbReference type="GO" id="GO:0017017">
    <property type="term" value="F:MAP kinase tyrosine/serine/threonine phosphatase activity"/>
    <property type="evidence" value="ECO:0007669"/>
    <property type="project" value="TreeGrafter"/>
</dbReference>
<comment type="caution">
    <text evidence="8">The sequence shown here is derived from an EMBL/GenBank/DDBJ whole genome shotgun (WGS) entry which is preliminary data.</text>
</comment>
<evidence type="ECO:0000256" key="4">
    <source>
        <dbReference type="ARBA" id="ARBA00022912"/>
    </source>
</evidence>
<evidence type="ECO:0000313" key="8">
    <source>
        <dbReference type="EMBL" id="KYR02772.1"/>
    </source>
</evidence>
<dbReference type="InterPro" id="IPR000340">
    <property type="entry name" value="Dual-sp_phosphatase_cat-dom"/>
</dbReference>
<dbReference type="GO" id="GO:0005737">
    <property type="term" value="C:cytoplasm"/>
    <property type="evidence" value="ECO:0007669"/>
    <property type="project" value="TreeGrafter"/>
</dbReference>
<comment type="similarity">
    <text evidence="1">Belongs to the protein-tyrosine phosphatase family. Non-receptor class dual specificity subfamily.</text>
</comment>
<dbReference type="GO" id="GO:0008330">
    <property type="term" value="F:protein tyrosine/threonine phosphatase activity"/>
    <property type="evidence" value="ECO:0007669"/>
    <property type="project" value="TreeGrafter"/>
</dbReference>
<keyword evidence="4" id="KW-0904">Protein phosphatase</keyword>
<accession>A0A152A967</accession>
<dbReference type="PANTHER" id="PTHR10159:SF511">
    <property type="entry name" value="DUAL SPECIFICITY PROTEIN PHOSPHATASE 1"/>
    <property type="match status" value="1"/>
</dbReference>
<dbReference type="PROSITE" id="PS00383">
    <property type="entry name" value="TYR_PHOSPHATASE_1"/>
    <property type="match status" value="1"/>
</dbReference>
<evidence type="ECO:0000259" key="7">
    <source>
        <dbReference type="PROSITE" id="PS50056"/>
    </source>
</evidence>
<dbReference type="InParanoid" id="A0A152A967"/>
<sequence length="159" mass="17894">MYGGINLICQGLCIGPMLSVNSQQLQKNNITHVLSILNDFQPKGNLKNEYKFLIIDLLDDETQNISKHFEETYNFIDDCISNGGTVLVHCFAGISRSSTICIAYLMKKLRLPFEEALAMVREVRQFVEPNGGFVKQLKHFETQLGITPPKSVVVSHGYI</sequence>
<keyword evidence="9" id="KW-1185">Reference proteome</keyword>
<dbReference type="Proteomes" id="UP000076078">
    <property type="component" value="Unassembled WGS sequence"/>
</dbReference>
<evidence type="ECO:0000256" key="3">
    <source>
        <dbReference type="ARBA" id="ARBA00022801"/>
    </source>
</evidence>
<dbReference type="OMA" id="ECIQYID"/>
<dbReference type="InterPro" id="IPR000387">
    <property type="entry name" value="Tyr_Pase_dom"/>
</dbReference>
<dbReference type="SMART" id="SM00195">
    <property type="entry name" value="DSPc"/>
    <property type="match status" value="1"/>
</dbReference>
<dbReference type="SUPFAM" id="SSF52799">
    <property type="entry name" value="(Phosphotyrosine protein) phosphatases II"/>
    <property type="match status" value="1"/>
</dbReference>
<comment type="catalytic activity">
    <reaction evidence="5">
        <text>O-phospho-L-seryl-[protein] + H2O = L-seryl-[protein] + phosphate</text>
        <dbReference type="Rhea" id="RHEA:20629"/>
        <dbReference type="Rhea" id="RHEA-COMP:9863"/>
        <dbReference type="Rhea" id="RHEA-COMP:11604"/>
        <dbReference type="ChEBI" id="CHEBI:15377"/>
        <dbReference type="ChEBI" id="CHEBI:29999"/>
        <dbReference type="ChEBI" id="CHEBI:43474"/>
        <dbReference type="ChEBI" id="CHEBI:83421"/>
        <dbReference type="EC" id="3.1.3.16"/>
    </reaction>
</comment>
<evidence type="ECO:0000256" key="2">
    <source>
        <dbReference type="ARBA" id="ARBA00013064"/>
    </source>
</evidence>
<organism evidence="8 9">
    <name type="scientific">Tieghemostelium lacteum</name>
    <name type="common">Slime mold</name>
    <name type="synonym">Dictyostelium lacteum</name>
    <dbReference type="NCBI Taxonomy" id="361077"/>
    <lineage>
        <taxon>Eukaryota</taxon>
        <taxon>Amoebozoa</taxon>
        <taxon>Evosea</taxon>
        <taxon>Eumycetozoa</taxon>
        <taxon>Dictyostelia</taxon>
        <taxon>Dictyosteliales</taxon>
        <taxon>Raperosteliaceae</taxon>
        <taxon>Tieghemostelium</taxon>
    </lineage>
</organism>
<feature type="domain" description="Tyrosine specific protein phosphatases" evidence="7">
    <location>
        <begin position="67"/>
        <end position="124"/>
    </location>
</feature>
<dbReference type="EC" id="3.1.3.48" evidence="2"/>
<protein>
    <recommendedName>
        <fullName evidence="2">protein-tyrosine-phosphatase</fullName>
        <ecNumber evidence="2">3.1.3.48</ecNumber>
    </recommendedName>
</protein>
<evidence type="ECO:0000256" key="1">
    <source>
        <dbReference type="ARBA" id="ARBA00008601"/>
    </source>
</evidence>
<dbReference type="GO" id="GO:0004722">
    <property type="term" value="F:protein serine/threonine phosphatase activity"/>
    <property type="evidence" value="ECO:0007669"/>
    <property type="project" value="UniProtKB-EC"/>
</dbReference>
<evidence type="ECO:0000259" key="6">
    <source>
        <dbReference type="PROSITE" id="PS50054"/>
    </source>
</evidence>
<dbReference type="AlphaFoldDB" id="A0A152A967"/>
<dbReference type="EMBL" id="LODT01000001">
    <property type="protein sequence ID" value="KYR02772.1"/>
    <property type="molecule type" value="Genomic_DNA"/>
</dbReference>
<dbReference type="STRING" id="361077.A0A152A967"/>
<dbReference type="OrthoDB" id="10252009at2759"/>
<dbReference type="InterPro" id="IPR029021">
    <property type="entry name" value="Prot-tyrosine_phosphatase-like"/>
</dbReference>
<name>A0A152A967_TIELA</name>
<dbReference type="PROSITE" id="PS50056">
    <property type="entry name" value="TYR_PHOSPHATASE_2"/>
    <property type="match status" value="1"/>
</dbReference>
<dbReference type="Pfam" id="PF00782">
    <property type="entry name" value="DSPc"/>
    <property type="match status" value="1"/>
</dbReference>
<evidence type="ECO:0000256" key="5">
    <source>
        <dbReference type="ARBA" id="ARBA00047761"/>
    </source>
</evidence>
<keyword evidence="3" id="KW-0378">Hydrolase</keyword>